<dbReference type="EMBL" id="LHXQ01000025">
    <property type="protein sequence ID" value="KXA94859.1"/>
    <property type="molecule type" value="Genomic_DNA"/>
</dbReference>
<organism evidence="1 2">
    <name type="scientific">candidate division MSBL1 archaeon SCGC-AAA259I07</name>
    <dbReference type="NCBI Taxonomy" id="1698266"/>
    <lineage>
        <taxon>Archaea</taxon>
        <taxon>Methanobacteriati</taxon>
        <taxon>Methanobacteriota</taxon>
        <taxon>candidate division MSBL1</taxon>
    </lineage>
</organism>
<keyword evidence="2" id="KW-1185">Reference proteome</keyword>
<dbReference type="AlphaFoldDB" id="A0A133UL25"/>
<feature type="non-terminal residue" evidence="1">
    <location>
        <position position="71"/>
    </location>
</feature>
<proteinExistence type="predicted"/>
<gene>
    <name evidence="1" type="ORF">AKJ36_02065</name>
</gene>
<comment type="caution">
    <text evidence="1">The sequence shown here is derived from an EMBL/GenBank/DDBJ whole genome shotgun (WGS) entry which is preliminary data.</text>
</comment>
<reference evidence="1 2" key="1">
    <citation type="journal article" date="2016" name="Sci. Rep.">
        <title>Metabolic traits of an uncultured archaeal lineage -MSBL1- from brine pools of the Red Sea.</title>
        <authorList>
            <person name="Mwirichia R."/>
            <person name="Alam I."/>
            <person name="Rashid M."/>
            <person name="Vinu M."/>
            <person name="Ba-Alawi W."/>
            <person name="Anthony Kamau A."/>
            <person name="Kamanda Ngugi D."/>
            <person name="Goker M."/>
            <person name="Klenk H.P."/>
            <person name="Bajic V."/>
            <person name="Stingl U."/>
        </authorList>
    </citation>
    <scope>NUCLEOTIDE SEQUENCE [LARGE SCALE GENOMIC DNA]</scope>
    <source>
        <strain evidence="1">SCGC-AAA259I07</strain>
    </source>
</reference>
<accession>A0A133UL25</accession>
<evidence type="ECO:0000313" key="2">
    <source>
        <dbReference type="Proteomes" id="UP000070155"/>
    </source>
</evidence>
<evidence type="ECO:0000313" key="1">
    <source>
        <dbReference type="EMBL" id="KXA94859.1"/>
    </source>
</evidence>
<name>A0A133UL25_9EURY</name>
<protein>
    <submittedName>
        <fullName evidence="1">Uncharacterized protein</fullName>
    </submittedName>
</protein>
<dbReference type="Proteomes" id="UP000070155">
    <property type="component" value="Unassembled WGS sequence"/>
</dbReference>
<sequence>MLKDLAISVDPLFEPLEVLGARLFCDAPQRTGVQLVVKRNRLPGSAGPPTLAGAVPIFPIIPLKGRSPRWR</sequence>